<dbReference type="PRINTS" id="PR00039">
    <property type="entry name" value="HTHLYSR"/>
</dbReference>
<reference evidence="6 7" key="1">
    <citation type="submission" date="2015-05" db="EMBL/GenBank/DDBJ databases">
        <title>A genomic and transcriptomic approach to investigate the blue pigment phenotype in Pseudomonas fluorescens.</title>
        <authorList>
            <person name="Andreani N.A."/>
            <person name="Cardazzo B."/>
        </authorList>
    </citation>
    <scope>NUCLEOTIDE SEQUENCE [LARGE SCALE GENOMIC DNA]</scope>
    <source>
        <strain evidence="6 7">Ps_22</strain>
    </source>
</reference>
<dbReference type="InterPro" id="IPR036388">
    <property type="entry name" value="WH-like_DNA-bd_sf"/>
</dbReference>
<protein>
    <submittedName>
        <fullName evidence="6">HTH-type transcriptional regulator DmlR</fullName>
    </submittedName>
</protein>
<dbReference type="Pfam" id="PF03466">
    <property type="entry name" value="LysR_substrate"/>
    <property type="match status" value="1"/>
</dbReference>
<keyword evidence="4" id="KW-0804">Transcription</keyword>
<dbReference type="Gene3D" id="1.10.10.10">
    <property type="entry name" value="Winged helix-like DNA-binding domain superfamily/Winged helix DNA-binding domain"/>
    <property type="match status" value="1"/>
</dbReference>
<dbReference type="GO" id="GO:0043565">
    <property type="term" value="F:sequence-specific DNA binding"/>
    <property type="evidence" value="ECO:0007669"/>
    <property type="project" value="TreeGrafter"/>
</dbReference>
<dbReference type="SUPFAM" id="SSF53850">
    <property type="entry name" value="Periplasmic binding protein-like II"/>
    <property type="match status" value="1"/>
</dbReference>
<dbReference type="FunFam" id="1.10.10.10:FF:000001">
    <property type="entry name" value="LysR family transcriptional regulator"/>
    <property type="match status" value="1"/>
</dbReference>
<dbReference type="InterPro" id="IPR058163">
    <property type="entry name" value="LysR-type_TF_proteobact-type"/>
</dbReference>
<evidence type="ECO:0000256" key="2">
    <source>
        <dbReference type="ARBA" id="ARBA00023015"/>
    </source>
</evidence>
<keyword evidence="3" id="KW-0238">DNA-binding</keyword>
<dbReference type="PROSITE" id="PS50931">
    <property type="entry name" value="HTH_LYSR"/>
    <property type="match status" value="1"/>
</dbReference>
<dbReference type="Gene3D" id="3.40.190.290">
    <property type="match status" value="1"/>
</dbReference>
<dbReference type="PATRIC" id="fig|294.194.peg.7043"/>
<dbReference type="AlphaFoldDB" id="A0A109KG44"/>
<name>A0A109KG44_PSEFL</name>
<accession>A0A109KG44</accession>
<dbReference type="InterPro" id="IPR036390">
    <property type="entry name" value="WH_DNA-bd_sf"/>
</dbReference>
<dbReference type="EMBL" id="LCYA01000337">
    <property type="protein sequence ID" value="KWV68643.1"/>
    <property type="molecule type" value="Genomic_DNA"/>
</dbReference>
<dbReference type="GO" id="GO:0006351">
    <property type="term" value="P:DNA-templated transcription"/>
    <property type="evidence" value="ECO:0007669"/>
    <property type="project" value="TreeGrafter"/>
</dbReference>
<dbReference type="InterPro" id="IPR005119">
    <property type="entry name" value="LysR_subst-bd"/>
</dbReference>
<evidence type="ECO:0000313" key="7">
    <source>
        <dbReference type="Proteomes" id="UP000061348"/>
    </source>
</evidence>
<dbReference type="PANTHER" id="PTHR30537:SF72">
    <property type="entry name" value="LYSR FAMILY TRANSCRIPTIONAL REGULATOR"/>
    <property type="match status" value="1"/>
</dbReference>
<dbReference type="GO" id="GO:0003700">
    <property type="term" value="F:DNA-binding transcription factor activity"/>
    <property type="evidence" value="ECO:0007669"/>
    <property type="project" value="InterPro"/>
</dbReference>
<comment type="caution">
    <text evidence="6">The sequence shown here is derived from an EMBL/GenBank/DDBJ whole genome shotgun (WGS) entry which is preliminary data.</text>
</comment>
<comment type="similarity">
    <text evidence="1">Belongs to the LysR transcriptional regulatory family.</text>
</comment>
<organism evidence="6 7">
    <name type="scientific">Pseudomonas fluorescens</name>
    <dbReference type="NCBI Taxonomy" id="294"/>
    <lineage>
        <taxon>Bacteria</taxon>
        <taxon>Pseudomonadati</taxon>
        <taxon>Pseudomonadota</taxon>
        <taxon>Gammaproteobacteria</taxon>
        <taxon>Pseudomonadales</taxon>
        <taxon>Pseudomonadaceae</taxon>
        <taxon>Pseudomonas</taxon>
    </lineage>
</organism>
<proteinExistence type="inferred from homology"/>
<gene>
    <name evidence="6" type="primary">dmlR_25</name>
    <name evidence="6" type="ORF">PFLmoz3_06319</name>
</gene>
<dbReference type="PANTHER" id="PTHR30537">
    <property type="entry name" value="HTH-TYPE TRANSCRIPTIONAL REGULATOR"/>
    <property type="match status" value="1"/>
</dbReference>
<dbReference type="Pfam" id="PF00126">
    <property type="entry name" value="HTH_1"/>
    <property type="match status" value="1"/>
</dbReference>
<dbReference type="InterPro" id="IPR000847">
    <property type="entry name" value="LysR_HTH_N"/>
</dbReference>
<dbReference type="CDD" id="cd08472">
    <property type="entry name" value="PBP2_CrgA_like_3"/>
    <property type="match status" value="1"/>
</dbReference>
<sequence length="311" mass="33947">MAFDRLEAMRAFCRIVEVGSFTGAADALNVAKTTISGQIQGLESQLGIKLLHRTTRRVSPTTDGAAYYERARVLLDDLDELEASVAQSHSVVRGRVTIEMPSPVGNCLIIPSLPEFIARHPQIQLDIGCSERVVDLVHEGIDCAFRGGTVADQDLVSRPVGLMRFCLCASPTYLLDSNPIMKPNDLHLHRYLGFTFPASGRQLTPVLHRGNEHFVIEQLPAMRFNNGSAYITAALAGLGVVSVPRAEANPHLLAGGLVEVLPEWALDSMPISLVYPYTRHLSAKVRAFTEWAAALMDGDPLWKTNGLAPLQ</sequence>
<evidence type="ECO:0000256" key="1">
    <source>
        <dbReference type="ARBA" id="ARBA00009437"/>
    </source>
</evidence>
<evidence type="ECO:0000259" key="5">
    <source>
        <dbReference type="PROSITE" id="PS50931"/>
    </source>
</evidence>
<evidence type="ECO:0000313" key="6">
    <source>
        <dbReference type="EMBL" id="KWV68643.1"/>
    </source>
</evidence>
<evidence type="ECO:0000256" key="3">
    <source>
        <dbReference type="ARBA" id="ARBA00023125"/>
    </source>
</evidence>
<dbReference type="SUPFAM" id="SSF46785">
    <property type="entry name" value="Winged helix' DNA-binding domain"/>
    <property type="match status" value="1"/>
</dbReference>
<dbReference type="Proteomes" id="UP000061348">
    <property type="component" value="Unassembled WGS sequence"/>
</dbReference>
<feature type="domain" description="HTH lysR-type" evidence="5">
    <location>
        <begin position="4"/>
        <end position="61"/>
    </location>
</feature>
<keyword evidence="2" id="KW-0805">Transcription regulation</keyword>
<evidence type="ECO:0000256" key="4">
    <source>
        <dbReference type="ARBA" id="ARBA00023163"/>
    </source>
</evidence>
<dbReference type="RefSeq" id="WP_060765495.1">
    <property type="nucleotide sequence ID" value="NZ_LCYA01000337.1"/>
</dbReference>